<reference evidence="1" key="1">
    <citation type="submission" date="2022-11" db="EMBL/GenBank/DDBJ databases">
        <title>Chromosome-level genome of Pogonophryne albipinna.</title>
        <authorList>
            <person name="Jo E."/>
        </authorList>
    </citation>
    <scope>NUCLEOTIDE SEQUENCE</scope>
    <source>
        <strain evidence="1">SGF0006</strain>
        <tissue evidence="1">Muscle</tissue>
    </source>
</reference>
<sequence length="95" mass="10254">MGRNVVRRTYVSSAGRLLEPGLCSQSAHLLPQRAKRLTAGVPLVTPQCPLPADAIVAAMAAEERRAGPCRMWDNTGKEEEGIPELRAEARSAECL</sequence>
<evidence type="ECO:0000313" key="1">
    <source>
        <dbReference type="EMBL" id="KAJ4936785.1"/>
    </source>
</evidence>
<evidence type="ECO:0000313" key="2">
    <source>
        <dbReference type="Proteomes" id="UP001219934"/>
    </source>
</evidence>
<name>A0AAD6B5Y9_9TELE</name>
<organism evidence="1 2">
    <name type="scientific">Pogonophryne albipinna</name>
    <dbReference type="NCBI Taxonomy" id="1090488"/>
    <lineage>
        <taxon>Eukaryota</taxon>
        <taxon>Metazoa</taxon>
        <taxon>Chordata</taxon>
        <taxon>Craniata</taxon>
        <taxon>Vertebrata</taxon>
        <taxon>Euteleostomi</taxon>
        <taxon>Actinopterygii</taxon>
        <taxon>Neopterygii</taxon>
        <taxon>Teleostei</taxon>
        <taxon>Neoteleostei</taxon>
        <taxon>Acanthomorphata</taxon>
        <taxon>Eupercaria</taxon>
        <taxon>Perciformes</taxon>
        <taxon>Notothenioidei</taxon>
        <taxon>Pogonophryne</taxon>
    </lineage>
</organism>
<protein>
    <submittedName>
        <fullName evidence="1">Uncharacterized protein</fullName>
    </submittedName>
</protein>
<dbReference type="AlphaFoldDB" id="A0AAD6B5Y9"/>
<dbReference type="EMBL" id="JAPTMU010000010">
    <property type="protein sequence ID" value="KAJ4936785.1"/>
    <property type="molecule type" value="Genomic_DNA"/>
</dbReference>
<comment type="caution">
    <text evidence="1">The sequence shown here is derived from an EMBL/GenBank/DDBJ whole genome shotgun (WGS) entry which is preliminary data.</text>
</comment>
<dbReference type="Proteomes" id="UP001219934">
    <property type="component" value="Unassembled WGS sequence"/>
</dbReference>
<proteinExistence type="predicted"/>
<accession>A0AAD6B5Y9</accession>
<keyword evidence="2" id="KW-1185">Reference proteome</keyword>
<gene>
    <name evidence="1" type="ORF">JOQ06_001371</name>
</gene>